<dbReference type="Pfam" id="PF00563">
    <property type="entry name" value="EAL"/>
    <property type="match status" value="1"/>
</dbReference>
<dbReference type="SUPFAM" id="SSF103190">
    <property type="entry name" value="Sensory domain-like"/>
    <property type="match status" value="1"/>
</dbReference>
<dbReference type="STRING" id="240303.SAMN05421677_11388"/>
<dbReference type="AlphaFoldDB" id="A0A1H0QRZ7"/>
<keyword evidence="3" id="KW-1185">Reference proteome</keyword>
<evidence type="ECO:0000259" key="1">
    <source>
        <dbReference type="PROSITE" id="PS50883"/>
    </source>
</evidence>
<dbReference type="PANTHER" id="PTHR33121:SF82">
    <property type="entry name" value="SIGNAL TRANSDUCTION PROTEIN CONTAINING A EAL DOMAIN"/>
    <property type="match status" value="1"/>
</dbReference>
<dbReference type="GO" id="GO:0071111">
    <property type="term" value="F:cyclic-guanylate-specific phosphodiesterase activity"/>
    <property type="evidence" value="ECO:0007669"/>
    <property type="project" value="InterPro"/>
</dbReference>
<dbReference type="SMART" id="SM00052">
    <property type="entry name" value="EAL"/>
    <property type="match status" value="1"/>
</dbReference>
<dbReference type="Pfam" id="PF10388">
    <property type="entry name" value="YkuI_C"/>
    <property type="match status" value="1"/>
</dbReference>
<dbReference type="EMBL" id="FNIZ01000013">
    <property type="protein sequence ID" value="SDP19458.1"/>
    <property type="molecule type" value="Genomic_DNA"/>
</dbReference>
<dbReference type="Gene3D" id="3.20.20.450">
    <property type="entry name" value="EAL domain"/>
    <property type="match status" value="1"/>
</dbReference>
<dbReference type="OrthoDB" id="1673646at2"/>
<accession>A0A1H0QRZ7</accession>
<dbReference type="PROSITE" id="PS50883">
    <property type="entry name" value="EAL"/>
    <property type="match status" value="1"/>
</dbReference>
<reference evidence="3" key="1">
    <citation type="submission" date="2016-10" db="EMBL/GenBank/DDBJ databases">
        <authorList>
            <person name="Varghese N."/>
            <person name="Submissions S."/>
        </authorList>
    </citation>
    <scope>NUCLEOTIDE SEQUENCE [LARGE SCALE GENOMIC DNA]</scope>
    <source>
        <strain evidence="3">CGMCC 1.3703</strain>
    </source>
</reference>
<name>A0A1H0QRZ7_HALAD</name>
<dbReference type="InterPro" id="IPR035919">
    <property type="entry name" value="EAL_sf"/>
</dbReference>
<gene>
    <name evidence="2" type="ORF">SAMN05421677_11388</name>
</gene>
<dbReference type="InterPro" id="IPR001633">
    <property type="entry name" value="EAL_dom"/>
</dbReference>
<evidence type="ECO:0000313" key="3">
    <source>
        <dbReference type="Proteomes" id="UP000198860"/>
    </source>
</evidence>
<protein>
    <submittedName>
        <fullName evidence="2">EAL domain, c-di-GMP-specific phosphodiesterase class I (Or its enzymatically inactive variant)</fullName>
    </submittedName>
</protein>
<dbReference type="CDD" id="cd01948">
    <property type="entry name" value="EAL"/>
    <property type="match status" value="1"/>
</dbReference>
<dbReference type="InterPro" id="IPR050706">
    <property type="entry name" value="Cyclic-di-GMP_PDE-like"/>
</dbReference>
<feature type="domain" description="EAL" evidence="1">
    <location>
        <begin position="1"/>
        <end position="248"/>
    </location>
</feature>
<dbReference type="RefSeq" id="WP_089653016.1">
    <property type="nucleotide sequence ID" value="NZ_FNIZ01000013.1"/>
</dbReference>
<dbReference type="PANTHER" id="PTHR33121">
    <property type="entry name" value="CYCLIC DI-GMP PHOSPHODIESTERASE PDEF"/>
    <property type="match status" value="1"/>
</dbReference>
<dbReference type="Gene3D" id="3.30.450.20">
    <property type="entry name" value="PAS domain"/>
    <property type="match status" value="1"/>
</dbReference>
<evidence type="ECO:0000313" key="2">
    <source>
        <dbReference type="EMBL" id="SDP19458.1"/>
    </source>
</evidence>
<organism evidence="2 3">
    <name type="scientific">Halobacillus aidingensis</name>
    <dbReference type="NCBI Taxonomy" id="240303"/>
    <lineage>
        <taxon>Bacteria</taxon>
        <taxon>Bacillati</taxon>
        <taxon>Bacillota</taxon>
        <taxon>Bacilli</taxon>
        <taxon>Bacillales</taxon>
        <taxon>Bacillaceae</taxon>
        <taxon>Halobacillus</taxon>
    </lineage>
</organism>
<dbReference type="SUPFAM" id="SSF141868">
    <property type="entry name" value="EAL domain-like"/>
    <property type="match status" value="1"/>
</dbReference>
<dbReference type="InterPro" id="IPR018842">
    <property type="entry name" value="YkuI_C"/>
</dbReference>
<dbReference type="InterPro" id="IPR029151">
    <property type="entry name" value="Sensor-like_sf"/>
</dbReference>
<dbReference type="Proteomes" id="UP000198860">
    <property type="component" value="Unassembled WGS sequence"/>
</dbReference>
<proteinExistence type="predicted"/>
<sequence>MDPLDILGNLHKIRPVFQPIVSAINQDVIGHEVLARYEEDGTWHSLGPFFLDPDVPEEFKVEVDQHVLKLAVEQILEKGTDGLLFINRNAKQLMINDGDDLLQSLLDYEQKGLDMKRIVIEVTEHDFDEEFETLNHLLLYYKTYGIQIAVDHVGAKSSNIDRIRQLEPHILKIDSRIIRQQNGDTFHDIMFSMSMLAHRIGAALLFENIEDDYQLYFAWKHGSRYYQGFYLGYPAFQPVDRESLALNIGEKMAGYVQREKSLLQKRHDFIKAWEKKVKDLLPKWEGPKKADVFIEGVTEKFDEESFRMFICHMDGQQVSSNFRKKTDVWELEPHKRGSNWAFRPYFLENVMQMKALNTGLLSGLYSDIETKEMVRTFSFPLTDQHFLFIDLRYAYLYEHECLLA</sequence>